<comment type="subunit">
    <text evidence="4 15">Heterotetramer consisting of two non-identical subunits: a beta subunit (TrpG) and a large alpha subunit (TrpE).</text>
</comment>
<dbReference type="EC" id="4.1.3.27" evidence="5 15"/>
<dbReference type="AlphaFoldDB" id="A0A1H5RTC4"/>
<evidence type="ECO:0000256" key="13">
    <source>
        <dbReference type="ARBA" id="ARBA00025634"/>
    </source>
</evidence>
<sequence>MNLTPDFDSFALAWEAGQNQVVYARLAADLDTPVSLMLKLTAAQRDAFMLESVTGGEVRGRYSIIGMKPDLIWRCDAERSSINRSARFDAEAFEPQQGNPLDNLRALLAESRIDLPADLPQASAGLFGYLGYDMVRLVERLPGVNPDPLGLPDALMLRPSVVAVLDGVKGEVTVVAPAWVSEGLSARAAYAQAAERVMDAVRDLDRGLPGESRDLGDAAEIAPPVSNFTREGYMAAVEKAKDYIRAGDIFQVVPSQRWTQDFPLPPFALYRSLRRTNPSPFMFYFNFGGFQVVGASPEILVRVFGREVTIRPIAGTRPRGATPEEDKALEADLLGDEKELAEHLMLLDLGRNDVGRVARVGTVRPTEKFIIERYSHVMHIVSNVVGELAEDKDALDAFFAGMPAGTVSGAPKVRAMEIIDELEPEKRGVYGGGVGYFSAGGDMDMCIALRTAIVKDRKLYIQAGGGVVFDSDPEAEYMETVHKSNAIRRAAEDAARFVRGRNG</sequence>
<evidence type="ECO:0000256" key="8">
    <source>
        <dbReference type="ARBA" id="ARBA00022723"/>
    </source>
</evidence>
<keyword evidence="10 15" id="KW-0460">Magnesium</keyword>
<dbReference type="EMBL" id="FNVD01000001">
    <property type="protein sequence ID" value="SEF41354.1"/>
    <property type="molecule type" value="Genomic_DNA"/>
</dbReference>
<dbReference type="Pfam" id="PF00425">
    <property type="entry name" value="Chorismate_bind"/>
    <property type="match status" value="1"/>
</dbReference>
<dbReference type="InterPro" id="IPR015890">
    <property type="entry name" value="Chorismate_C"/>
</dbReference>
<dbReference type="SUPFAM" id="SSF56322">
    <property type="entry name" value="ADC synthase"/>
    <property type="match status" value="1"/>
</dbReference>
<dbReference type="Gene3D" id="3.60.120.10">
    <property type="entry name" value="Anthranilate synthase"/>
    <property type="match status" value="1"/>
</dbReference>
<proteinExistence type="inferred from homology"/>
<dbReference type="UniPathway" id="UPA00035">
    <property type="reaction ID" value="UER00040"/>
</dbReference>
<dbReference type="InterPro" id="IPR005256">
    <property type="entry name" value="Anth_synth_I_PabB"/>
</dbReference>
<keyword evidence="9 15" id="KW-0822">Tryptophan biosynthesis</keyword>
<evidence type="ECO:0000259" key="17">
    <source>
        <dbReference type="Pfam" id="PF04715"/>
    </source>
</evidence>
<dbReference type="Pfam" id="PF04715">
    <property type="entry name" value="Anth_synt_I_N"/>
    <property type="match status" value="1"/>
</dbReference>
<comment type="function">
    <text evidence="13 15">Part of a heterotetrameric complex that catalyzes the two-step biosynthesis of anthranilate, an intermediate in the biosynthesis of L-tryptophan. In the first step, the glutamine-binding beta subunit (TrpG) of anthranilate synthase (AS) provides the glutamine amidotransferase activity which generates ammonia as a substrate that, along with chorismate, is used in the second step, catalyzed by the large alpha subunit of AS (TrpE) to produce anthranilate. In the absence of TrpG, TrpE can synthesize anthranilate directly from chorismate and high concentrations of ammonia.</text>
</comment>
<evidence type="ECO:0000256" key="1">
    <source>
        <dbReference type="ARBA" id="ARBA00001946"/>
    </source>
</evidence>
<comment type="similarity">
    <text evidence="3 15">Belongs to the anthranilate synthase component I family.</text>
</comment>
<evidence type="ECO:0000256" key="5">
    <source>
        <dbReference type="ARBA" id="ARBA00012266"/>
    </source>
</evidence>
<dbReference type="NCBIfam" id="TIGR00564">
    <property type="entry name" value="trpE_most"/>
    <property type="match status" value="1"/>
</dbReference>
<organism evidence="18 19">
    <name type="scientific">Jhaorihella thermophila</name>
    <dbReference type="NCBI Taxonomy" id="488547"/>
    <lineage>
        <taxon>Bacteria</taxon>
        <taxon>Pseudomonadati</taxon>
        <taxon>Pseudomonadota</taxon>
        <taxon>Alphaproteobacteria</taxon>
        <taxon>Rhodobacterales</taxon>
        <taxon>Paracoccaceae</taxon>
        <taxon>Jhaorihella</taxon>
    </lineage>
</organism>
<comment type="pathway">
    <text evidence="2 15">Amino-acid biosynthesis; L-tryptophan biosynthesis; L-tryptophan from chorismate: step 1/5.</text>
</comment>
<dbReference type="PRINTS" id="PR00095">
    <property type="entry name" value="ANTSNTHASEI"/>
</dbReference>
<dbReference type="Proteomes" id="UP000236742">
    <property type="component" value="Unassembled WGS sequence"/>
</dbReference>
<dbReference type="OrthoDB" id="9803598at2"/>
<evidence type="ECO:0000256" key="9">
    <source>
        <dbReference type="ARBA" id="ARBA00022822"/>
    </source>
</evidence>
<evidence type="ECO:0000256" key="11">
    <source>
        <dbReference type="ARBA" id="ARBA00023141"/>
    </source>
</evidence>
<evidence type="ECO:0000256" key="14">
    <source>
        <dbReference type="ARBA" id="ARBA00047683"/>
    </source>
</evidence>
<dbReference type="InterPro" id="IPR019999">
    <property type="entry name" value="Anth_synth_I-like"/>
</dbReference>
<dbReference type="GO" id="GO:0000162">
    <property type="term" value="P:L-tryptophan biosynthetic process"/>
    <property type="evidence" value="ECO:0007669"/>
    <property type="project" value="UniProtKB-UniPathway"/>
</dbReference>
<keyword evidence="12 15" id="KW-0456">Lyase</keyword>
<keyword evidence="8 15" id="KW-0479">Metal-binding</keyword>
<reference evidence="18 19" key="1">
    <citation type="submission" date="2016-10" db="EMBL/GenBank/DDBJ databases">
        <authorList>
            <person name="de Groot N.N."/>
        </authorList>
    </citation>
    <scope>NUCLEOTIDE SEQUENCE [LARGE SCALE GENOMIC DNA]</scope>
    <source>
        <strain evidence="18 19">DSM 23413</strain>
    </source>
</reference>
<evidence type="ECO:0000256" key="3">
    <source>
        <dbReference type="ARBA" id="ARBA00009562"/>
    </source>
</evidence>
<evidence type="ECO:0000256" key="10">
    <source>
        <dbReference type="ARBA" id="ARBA00022842"/>
    </source>
</evidence>
<evidence type="ECO:0000259" key="16">
    <source>
        <dbReference type="Pfam" id="PF00425"/>
    </source>
</evidence>
<dbReference type="GO" id="GO:0046872">
    <property type="term" value="F:metal ion binding"/>
    <property type="evidence" value="ECO:0007669"/>
    <property type="project" value="UniProtKB-KW"/>
</dbReference>
<dbReference type="InterPro" id="IPR005801">
    <property type="entry name" value="ADC_synthase"/>
</dbReference>
<dbReference type="PANTHER" id="PTHR11236">
    <property type="entry name" value="AMINOBENZOATE/ANTHRANILATE SYNTHASE"/>
    <property type="match status" value="1"/>
</dbReference>
<dbReference type="PANTHER" id="PTHR11236:SF48">
    <property type="entry name" value="ISOCHORISMATE SYNTHASE MENF"/>
    <property type="match status" value="1"/>
</dbReference>
<keyword evidence="19" id="KW-1185">Reference proteome</keyword>
<evidence type="ECO:0000256" key="15">
    <source>
        <dbReference type="RuleBase" id="RU364045"/>
    </source>
</evidence>
<dbReference type="RefSeq" id="WP_104006191.1">
    <property type="nucleotide sequence ID" value="NZ_FNVD01000001.1"/>
</dbReference>
<comment type="cofactor">
    <cofactor evidence="1 15">
        <name>Mg(2+)</name>
        <dbReference type="ChEBI" id="CHEBI:18420"/>
    </cofactor>
</comment>
<evidence type="ECO:0000256" key="6">
    <source>
        <dbReference type="ARBA" id="ARBA00020653"/>
    </source>
</evidence>
<dbReference type="InterPro" id="IPR006805">
    <property type="entry name" value="Anth_synth_I_N"/>
</dbReference>
<accession>A0A1H5RTC4</accession>
<feature type="domain" description="Anthranilate synthase component I N-terminal" evidence="17">
    <location>
        <begin position="29"/>
        <end position="174"/>
    </location>
</feature>
<gene>
    <name evidence="15" type="primary">trpE</name>
    <name evidence="18" type="ORF">SAMN05421751_101141</name>
</gene>
<evidence type="ECO:0000313" key="19">
    <source>
        <dbReference type="Proteomes" id="UP000236742"/>
    </source>
</evidence>
<evidence type="ECO:0000256" key="7">
    <source>
        <dbReference type="ARBA" id="ARBA00022605"/>
    </source>
</evidence>
<keyword evidence="11 15" id="KW-0057">Aromatic amino acid biosynthesis</keyword>
<evidence type="ECO:0000256" key="4">
    <source>
        <dbReference type="ARBA" id="ARBA00011575"/>
    </source>
</evidence>
<keyword evidence="7 15" id="KW-0028">Amino-acid biosynthesis</keyword>
<dbReference type="GO" id="GO:0004049">
    <property type="term" value="F:anthranilate synthase activity"/>
    <property type="evidence" value="ECO:0007669"/>
    <property type="project" value="UniProtKB-EC"/>
</dbReference>
<evidence type="ECO:0000256" key="12">
    <source>
        <dbReference type="ARBA" id="ARBA00023239"/>
    </source>
</evidence>
<evidence type="ECO:0000256" key="2">
    <source>
        <dbReference type="ARBA" id="ARBA00004873"/>
    </source>
</evidence>
<protein>
    <recommendedName>
        <fullName evidence="6 15">Anthranilate synthase component 1</fullName>
        <ecNumber evidence="5 15">4.1.3.27</ecNumber>
    </recommendedName>
</protein>
<feature type="domain" description="Chorismate-utilising enzyme C-terminal" evidence="16">
    <location>
        <begin position="230"/>
        <end position="483"/>
    </location>
</feature>
<evidence type="ECO:0000313" key="18">
    <source>
        <dbReference type="EMBL" id="SEF41354.1"/>
    </source>
</evidence>
<name>A0A1H5RTC4_9RHOB</name>
<comment type="catalytic activity">
    <reaction evidence="14 15">
        <text>chorismate + L-glutamine = anthranilate + pyruvate + L-glutamate + H(+)</text>
        <dbReference type="Rhea" id="RHEA:21732"/>
        <dbReference type="ChEBI" id="CHEBI:15361"/>
        <dbReference type="ChEBI" id="CHEBI:15378"/>
        <dbReference type="ChEBI" id="CHEBI:16567"/>
        <dbReference type="ChEBI" id="CHEBI:29748"/>
        <dbReference type="ChEBI" id="CHEBI:29985"/>
        <dbReference type="ChEBI" id="CHEBI:58359"/>
        <dbReference type="EC" id="4.1.3.27"/>
    </reaction>
</comment>